<evidence type="ECO:0000313" key="1">
    <source>
        <dbReference type="EMBL" id="MYL98412.1"/>
    </source>
</evidence>
<dbReference type="AlphaFoldDB" id="A0A7X4GGY3"/>
<accession>A0A7X4GGY3</accession>
<reference evidence="1 2" key="1">
    <citation type="submission" date="2019-12" db="EMBL/GenBank/DDBJ databases">
        <authorList>
            <person name="Feng G."/>
            <person name="Zhu H."/>
        </authorList>
    </citation>
    <scope>NUCLEOTIDE SEQUENCE [LARGE SCALE GENOMIC DNA]</scope>
    <source>
        <strain evidence="1 2">FGD1</strain>
    </source>
</reference>
<dbReference type="Proteomes" id="UP000465810">
    <property type="component" value="Unassembled WGS sequence"/>
</dbReference>
<comment type="caution">
    <text evidence="1">The sequence shown here is derived from an EMBL/GenBank/DDBJ whole genome shotgun (WGS) entry which is preliminary data.</text>
</comment>
<gene>
    <name evidence="1" type="ORF">GR702_11620</name>
</gene>
<evidence type="ECO:0000313" key="2">
    <source>
        <dbReference type="Proteomes" id="UP000465810"/>
    </source>
</evidence>
<protein>
    <submittedName>
        <fullName evidence="1">Uncharacterized protein</fullName>
    </submittedName>
</protein>
<name>A0A7X4GGY3_9SPHN</name>
<dbReference type="EMBL" id="WVTD01000007">
    <property type="protein sequence ID" value="MYL98412.1"/>
    <property type="molecule type" value="Genomic_DNA"/>
</dbReference>
<sequence>MKTALVGPNVNHKTGEIVETEEGARWIEFGIAEPVAATPAPKSETIEIAALPSAKEVTTRMRAKASKVSK</sequence>
<dbReference type="RefSeq" id="WP_160986045.1">
    <property type="nucleotide sequence ID" value="NZ_WVTD01000007.1"/>
</dbReference>
<organism evidence="1 2">
    <name type="scientific">Novosphingobium silvae</name>
    <dbReference type="NCBI Taxonomy" id="2692619"/>
    <lineage>
        <taxon>Bacteria</taxon>
        <taxon>Pseudomonadati</taxon>
        <taxon>Pseudomonadota</taxon>
        <taxon>Alphaproteobacteria</taxon>
        <taxon>Sphingomonadales</taxon>
        <taxon>Sphingomonadaceae</taxon>
        <taxon>Novosphingobium</taxon>
    </lineage>
</organism>
<proteinExistence type="predicted"/>
<keyword evidence="2" id="KW-1185">Reference proteome</keyword>